<keyword evidence="1" id="KW-0812">Transmembrane</keyword>
<dbReference type="AlphaFoldDB" id="A0ABD5UZZ8"/>
<evidence type="ECO:0000313" key="2">
    <source>
        <dbReference type="EMBL" id="MFC6893737.1"/>
    </source>
</evidence>
<reference evidence="2 3" key="1">
    <citation type="journal article" date="2019" name="Int. J. Syst. Evol. Microbiol.">
        <title>The Global Catalogue of Microorganisms (GCM) 10K type strain sequencing project: providing services to taxonomists for standard genome sequencing and annotation.</title>
        <authorList>
            <consortium name="The Broad Institute Genomics Platform"/>
            <consortium name="The Broad Institute Genome Sequencing Center for Infectious Disease"/>
            <person name="Wu L."/>
            <person name="Ma J."/>
        </authorList>
    </citation>
    <scope>NUCLEOTIDE SEQUENCE [LARGE SCALE GENOMIC DNA]</scope>
    <source>
        <strain evidence="2 3">SKJ47</strain>
    </source>
</reference>
<feature type="transmembrane region" description="Helical" evidence="1">
    <location>
        <begin position="173"/>
        <end position="189"/>
    </location>
</feature>
<evidence type="ECO:0000313" key="3">
    <source>
        <dbReference type="Proteomes" id="UP001596296"/>
    </source>
</evidence>
<proteinExistence type="predicted"/>
<keyword evidence="3" id="KW-1185">Reference proteome</keyword>
<feature type="transmembrane region" description="Helical" evidence="1">
    <location>
        <begin position="350"/>
        <end position="369"/>
    </location>
</feature>
<feature type="transmembrane region" description="Helical" evidence="1">
    <location>
        <begin position="375"/>
        <end position="393"/>
    </location>
</feature>
<feature type="transmembrane region" description="Helical" evidence="1">
    <location>
        <begin position="60"/>
        <end position="83"/>
    </location>
</feature>
<feature type="transmembrane region" description="Helical" evidence="1">
    <location>
        <begin position="104"/>
        <end position="124"/>
    </location>
</feature>
<organism evidence="2 3">
    <name type="scientific">Halopenitus salinus</name>
    <dbReference type="NCBI Taxonomy" id="1198295"/>
    <lineage>
        <taxon>Archaea</taxon>
        <taxon>Methanobacteriati</taxon>
        <taxon>Methanobacteriota</taxon>
        <taxon>Stenosarchaea group</taxon>
        <taxon>Halobacteria</taxon>
        <taxon>Halobacteriales</taxon>
        <taxon>Haloferacaceae</taxon>
        <taxon>Halopenitus</taxon>
    </lineage>
</organism>
<accession>A0ABD5UZZ8</accession>
<dbReference type="Proteomes" id="UP001596296">
    <property type="component" value="Unassembled WGS sequence"/>
</dbReference>
<keyword evidence="1" id="KW-1133">Transmembrane helix</keyword>
<gene>
    <name evidence="2" type="ORF">ACFQE9_14140</name>
</gene>
<dbReference type="EMBL" id="JBHSXL010000011">
    <property type="protein sequence ID" value="MFC6893737.1"/>
    <property type="molecule type" value="Genomic_DNA"/>
</dbReference>
<feature type="transmembrane region" description="Helical" evidence="1">
    <location>
        <begin position="316"/>
        <end position="338"/>
    </location>
</feature>
<feature type="transmembrane region" description="Helical" evidence="1">
    <location>
        <begin position="195"/>
        <end position="211"/>
    </location>
</feature>
<name>A0ABD5UZZ8_9EURY</name>
<dbReference type="NCBIfam" id="TIGR04370">
    <property type="entry name" value="glyco_rpt_poly"/>
    <property type="match status" value="1"/>
</dbReference>
<keyword evidence="1" id="KW-0472">Membrane</keyword>
<evidence type="ECO:0000256" key="1">
    <source>
        <dbReference type="SAM" id="Phobius"/>
    </source>
</evidence>
<feature type="transmembrane region" description="Helical" evidence="1">
    <location>
        <begin position="6"/>
        <end position="27"/>
    </location>
</feature>
<sequence length="399" mass="46050">MSIVQLALFGIFLSLSALSLAVSYIVFQDYYSPVGLLGLVWFGAISLAVLRLVPEHHTRWSLITWGIIFLSMFSFVCGFTVIYRYINVDRISADYTLEKRYLQIIIKILFILGFSSFIIMIYRFNVSVGLEYYFDHPVRARHEFRITGLYHLFLLNCFNIILIIGYMLRYGGSLAHVSILFCSLASLPFNGKRRLTIVAIVASFFVYRYVLDRYGSIYQFLLVGISVIGFFLSYAYIFNSPDAVLRPYLYLTTPFDNINYIILNEENRYYGLRTFQSVLKLLLVQDLLGLPENYSHIFYGDQYNAATYLMPLYYDFGLLGVVIGPFILGIMSALLYLYMKIRNTIISITVYAITATSIIFAFFGPFYTLVSITEFMILGIMLIVIYNTIDVYIEFVKPL</sequence>
<dbReference type="RefSeq" id="WP_379746091.1">
    <property type="nucleotide sequence ID" value="NZ_JBHSVN010000001.1"/>
</dbReference>
<protein>
    <submittedName>
        <fullName evidence="2">O-antigen polymerase</fullName>
    </submittedName>
</protein>
<feature type="transmembrane region" description="Helical" evidence="1">
    <location>
        <begin position="144"/>
        <end position="166"/>
    </location>
</feature>
<comment type="caution">
    <text evidence="2">The sequence shown here is derived from an EMBL/GenBank/DDBJ whole genome shotgun (WGS) entry which is preliminary data.</text>
</comment>
<feature type="transmembrane region" description="Helical" evidence="1">
    <location>
        <begin position="218"/>
        <end position="237"/>
    </location>
</feature>
<feature type="transmembrane region" description="Helical" evidence="1">
    <location>
        <begin position="34"/>
        <end position="54"/>
    </location>
</feature>